<dbReference type="AlphaFoldDB" id="A0AAV7GVU3"/>
<feature type="region of interest" description="Disordered" evidence="1">
    <location>
        <begin position="70"/>
        <end position="93"/>
    </location>
</feature>
<evidence type="ECO:0000256" key="1">
    <source>
        <dbReference type="SAM" id="MobiDB-lite"/>
    </source>
</evidence>
<dbReference type="EMBL" id="JAGFBR010000010">
    <property type="protein sequence ID" value="KAH0459909.1"/>
    <property type="molecule type" value="Genomic_DNA"/>
</dbReference>
<gene>
    <name evidence="2" type="ORF">IEQ34_010572</name>
</gene>
<evidence type="ECO:0000313" key="3">
    <source>
        <dbReference type="Proteomes" id="UP000775213"/>
    </source>
</evidence>
<dbReference type="Proteomes" id="UP000775213">
    <property type="component" value="Unassembled WGS sequence"/>
</dbReference>
<name>A0AAV7GVU3_DENCH</name>
<reference evidence="2 3" key="1">
    <citation type="journal article" date="2021" name="Hortic Res">
        <title>Chromosome-scale assembly of the Dendrobium chrysotoxum genome enhances the understanding of orchid evolution.</title>
        <authorList>
            <person name="Zhang Y."/>
            <person name="Zhang G.Q."/>
            <person name="Zhang D."/>
            <person name="Liu X.D."/>
            <person name="Xu X.Y."/>
            <person name="Sun W.H."/>
            <person name="Yu X."/>
            <person name="Zhu X."/>
            <person name="Wang Z.W."/>
            <person name="Zhao X."/>
            <person name="Zhong W.Y."/>
            <person name="Chen H."/>
            <person name="Yin W.L."/>
            <person name="Huang T."/>
            <person name="Niu S.C."/>
            <person name="Liu Z.J."/>
        </authorList>
    </citation>
    <scope>NUCLEOTIDE SEQUENCE [LARGE SCALE GENOMIC DNA]</scope>
    <source>
        <strain evidence="2">Lindl</strain>
    </source>
</reference>
<accession>A0AAV7GVU3</accession>
<protein>
    <submittedName>
        <fullName evidence="2">Uncharacterized protein</fullName>
    </submittedName>
</protein>
<sequence length="93" mass="9820">MNYGGGIGSAENFNLTCDLSSPERVIGCERFESIYAPGAAVSDLVDGSSISMTEYLDLFKVGEPMLAAGRNGGSRQRRQLGETEALAEISAGR</sequence>
<evidence type="ECO:0000313" key="2">
    <source>
        <dbReference type="EMBL" id="KAH0459909.1"/>
    </source>
</evidence>
<keyword evidence="3" id="KW-1185">Reference proteome</keyword>
<comment type="caution">
    <text evidence="2">The sequence shown here is derived from an EMBL/GenBank/DDBJ whole genome shotgun (WGS) entry which is preliminary data.</text>
</comment>
<organism evidence="2 3">
    <name type="scientific">Dendrobium chrysotoxum</name>
    <name type="common">Orchid</name>
    <dbReference type="NCBI Taxonomy" id="161865"/>
    <lineage>
        <taxon>Eukaryota</taxon>
        <taxon>Viridiplantae</taxon>
        <taxon>Streptophyta</taxon>
        <taxon>Embryophyta</taxon>
        <taxon>Tracheophyta</taxon>
        <taxon>Spermatophyta</taxon>
        <taxon>Magnoliopsida</taxon>
        <taxon>Liliopsida</taxon>
        <taxon>Asparagales</taxon>
        <taxon>Orchidaceae</taxon>
        <taxon>Epidendroideae</taxon>
        <taxon>Malaxideae</taxon>
        <taxon>Dendrobiinae</taxon>
        <taxon>Dendrobium</taxon>
    </lineage>
</organism>
<proteinExistence type="predicted"/>